<reference evidence="1 2" key="1">
    <citation type="submission" date="2014-08" db="EMBL/GenBank/DDBJ databases">
        <authorList>
            <person name="Moulin Lionel"/>
        </authorList>
    </citation>
    <scope>NUCLEOTIDE SEQUENCE [LARGE SCALE GENOMIC DNA]</scope>
</reference>
<dbReference type="AlphaFoldDB" id="A0A090G757"/>
<sequence length="55" mass="5932">MTVWSKHDAEWPLLALEIGPNAHPFVILGLDPSIHAVISAAERKMVQNSVTAATP</sequence>
<evidence type="ECO:0000313" key="2">
    <source>
        <dbReference type="Proteomes" id="UP000046122"/>
    </source>
</evidence>
<accession>A0A090G757</accession>
<dbReference type="Proteomes" id="UP000046122">
    <property type="component" value="Unassembled WGS sequence"/>
</dbReference>
<evidence type="ECO:0000313" key="1">
    <source>
        <dbReference type="EMBL" id="CDX53821.1"/>
    </source>
</evidence>
<name>A0A090G757_MESPL</name>
<gene>
    <name evidence="1" type="ORF">MPL3365_180317</name>
</gene>
<dbReference type="EMBL" id="CCNE01000010">
    <property type="protein sequence ID" value="CDX53821.1"/>
    <property type="molecule type" value="Genomic_DNA"/>
</dbReference>
<proteinExistence type="predicted"/>
<organism evidence="1 2">
    <name type="scientific">Mesorhizobium plurifarium</name>
    <dbReference type="NCBI Taxonomy" id="69974"/>
    <lineage>
        <taxon>Bacteria</taxon>
        <taxon>Pseudomonadati</taxon>
        <taxon>Pseudomonadota</taxon>
        <taxon>Alphaproteobacteria</taxon>
        <taxon>Hyphomicrobiales</taxon>
        <taxon>Phyllobacteriaceae</taxon>
        <taxon>Mesorhizobium</taxon>
    </lineage>
</organism>
<protein>
    <submittedName>
        <fullName evidence="1">Uncharacterized protein</fullName>
    </submittedName>
</protein>